<name>A0A7J6WTV7_THATH</name>
<comment type="caution">
    <text evidence="1">The sequence shown here is derived from an EMBL/GenBank/DDBJ whole genome shotgun (WGS) entry which is preliminary data.</text>
</comment>
<organism evidence="1 2">
    <name type="scientific">Thalictrum thalictroides</name>
    <name type="common">Rue-anemone</name>
    <name type="synonym">Anemone thalictroides</name>
    <dbReference type="NCBI Taxonomy" id="46969"/>
    <lineage>
        <taxon>Eukaryota</taxon>
        <taxon>Viridiplantae</taxon>
        <taxon>Streptophyta</taxon>
        <taxon>Embryophyta</taxon>
        <taxon>Tracheophyta</taxon>
        <taxon>Spermatophyta</taxon>
        <taxon>Magnoliopsida</taxon>
        <taxon>Ranunculales</taxon>
        <taxon>Ranunculaceae</taxon>
        <taxon>Thalictroideae</taxon>
        <taxon>Thalictrum</taxon>
    </lineage>
</organism>
<dbReference type="Proteomes" id="UP000554482">
    <property type="component" value="Unassembled WGS sequence"/>
</dbReference>
<proteinExistence type="predicted"/>
<dbReference type="InterPro" id="IPR012337">
    <property type="entry name" value="RNaseH-like_sf"/>
</dbReference>
<evidence type="ECO:0000313" key="1">
    <source>
        <dbReference type="EMBL" id="KAF5199452.1"/>
    </source>
</evidence>
<dbReference type="AlphaFoldDB" id="A0A7J6WTV7"/>
<dbReference type="GO" id="GO:0003676">
    <property type="term" value="F:nucleic acid binding"/>
    <property type="evidence" value="ECO:0007669"/>
    <property type="project" value="InterPro"/>
</dbReference>
<evidence type="ECO:0000313" key="2">
    <source>
        <dbReference type="Proteomes" id="UP000554482"/>
    </source>
</evidence>
<reference evidence="1 2" key="1">
    <citation type="submission" date="2020-06" db="EMBL/GenBank/DDBJ databases">
        <title>Transcriptomic and genomic resources for Thalictrum thalictroides and T. hernandezii: Facilitating candidate gene discovery in an emerging model plant lineage.</title>
        <authorList>
            <person name="Arias T."/>
            <person name="Riano-Pachon D.M."/>
            <person name="Di Stilio V.S."/>
        </authorList>
    </citation>
    <scope>NUCLEOTIDE SEQUENCE [LARGE SCALE GENOMIC DNA]</scope>
    <source>
        <strain evidence="2">cv. WT478/WT964</strain>
        <tissue evidence="1">Leaves</tissue>
    </source>
</reference>
<dbReference type="EMBL" id="JABWDY010011934">
    <property type="protein sequence ID" value="KAF5199452.1"/>
    <property type="molecule type" value="Genomic_DNA"/>
</dbReference>
<gene>
    <name evidence="1" type="ORF">FRX31_010961</name>
</gene>
<dbReference type="Gene3D" id="3.30.420.10">
    <property type="entry name" value="Ribonuclease H-like superfamily/Ribonuclease H"/>
    <property type="match status" value="1"/>
</dbReference>
<keyword evidence="2" id="KW-1185">Reference proteome</keyword>
<sequence>MVIHAIKHDQLHAELHAFLPVMKEAVSQDVMFLIIRSDSLEAIDMVTKLWENRSLLSVSQKQRDNFCSILSEIVNEMPKIWTIVCVFIPGKENHLANTISHLPNEIECLKIVIATRKLKRAEPLYSYSSRSGRLIRPLVDSFLKQK</sequence>
<dbReference type="InterPro" id="IPR036397">
    <property type="entry name" value="RNaseH_sf"/>
</dbReference>
<protein>
    <submittedName>
        <fullName evidence="1">Uncharacterized protein</fullName>
    </submittedName>
</protein>
<dbReference type="SUPFAM" id="SSF53098">
    <property type="entry name" value="Ribonuclease H-like"/>
    <property type="match status" value="1"/>
</dbReference>
<accession>A0A7J6WTV7</accession>